<organism evidence="8">
    <name type="scientific">Clastoptera arizonana</name>
    <name type="common">Arizona spittle bug</name>
    <dbReference type="NCBI Taxonomy" id="38151"/>
    <lineage>
        <taxon>Eukaryota</taxon>
        <taxon>Metazoa</taxon>
        <taxon>Ecdysozoa</taxon>
        <taxon>Arthropoda</taxon>
        <taxon>Hexapoda</taxon>
        <taxon>Insecta</taxon>
        <taxon>Pterygota</taxon>
        <taxon>Neoptera</taxon>
        <taxon>Paraneoptera</taxon>
        <taxon>Hemiptera</taxon>
        <taxon>Auchenorrhyncha</taxon>
        <taxon>Cercopoidea</taxon>
        <taxon>Clastopteridae</taxon>
        <taxon>Clastoptera</taxon>
    </lineage>
</organism>
<feature type="transmembrane region" description="Helical" evidence="6">
    <location>
        <begin position="45"/>
        <end position="65"/>
    </location>
</feature>
<feature type="transmembrane region" description="Helical" evidence="6">
    <location>
        <begin position="419"/>
        <end position="440"/>
    </location>
</feature>
<feature type="transmembrane region" description="Helical" evidence="6">
    <location>
        <begin position="85"/>
        <end position="104"/>
    </location>
</feature>
<dbReference type="GO" id="GO:0016020">
    <property type="term" value="C:membrane"/>
    <property type="evidence" value="ECO:0007669"/>
    <property type="project" value="UniProtKB-SubCell"/>
</dbReference>
<comment type="similarity">
    <text evidence="2">Belongs to the major facilitator superfamily. MFSD6 family.</text>
</comment>
<evidence type="ECO:0000256" key="6">
    <source>
        <dbReference type="SAM" id="Phobius"/>
    </source>
</evidence>
<dbReference type="InterPro" id="IPR024989">
    <property type="entry name" value="MFS_assoc_dom"/>
</dbReference>
<protein>
    <recommendedName>
        <fullName evidence="7">Major facilitator superfamily associated domain-containing protein</fullName>
    </recommendedName>
</protein>
<keyword evidence="4 6" id="KW-1133">Transmembrane helix</keyword>
<evidence type="ECO:0000256" key="2">
    <source>
        <dbReference type="ARBA" id="ARBA00005241"/>
    </source>
</evidence>
<dbReference type="InterPro" id="IPR036259">
    <property type="entry name" value="MFS_trans_sf"/>
</dbReference>
<reference evidence="8" key="1">
    <citation type="submission" date="2015-12" db="EMBL/GenBank/DDBJ databases">
        <title>De novo transcriptome assembly of four potential Pierce s Disease insect vectors from Arizona vineyards.</title>
        <authorList>
            <person name="Tassone E.E."/>
        </authorList>
    </citation>
    <scope>NUCLEOTIDE SEQUENCE</scope>
</reference>
<evidence type="ECO:0000256" key="4">
    <source>
        <dbReference type="ARBA" id="ARBA00022989"/>
    </source>
</evidence>
<feature type="transmembrane region" description="Helical" evidence="6">
    <location>
        <begin position="578"/>
        <end position="597"/>
    </location>
</feature>
<dbReference type="PROSITE" id="PS51257">
    <property type="entry name" value="PROKAR_LIPOPROTEIN"/>
    <property type="match status" value="1"/>
</dbReference>
<sequence length="647" mass="71897">MKSTNFNLISLKWLLFVFFGGAGCLLTSLTSHMRNIGLNSDEIRIVAIVSPCISLLGPLIVGPLADRLGIPSQGSTARYGHYMRSMLVMVTVAGAFLYSLLLFVPSVSRLHARNPAVTFICNTSVAVIMQEKCLETPCFDWPENNEGSIFLSGCRYDCGDGLIKLYNTKAQSNKTENPGATGGLNFDELEMDTNHYNTNEPKERKKRENSFSDVMDPPHLCMNSNNNRICHVYTQYSKQLVINVSLQPSPELVSYSDWCTYKVAGDIKCNQPNQNNSCSVVCDLDDPYTLSDSLLTASQCKHTVGDPNLTFWLYLIIRSVADIFPTTAFALLISCLSIAAREKVDLIGQQLLFAVVGFSIVPYIVLKISDFITEDLPVHVMFISFAALNLISALIIIFARSLPLSPVDYHLHSGTGHLTLKGAGGETASLMFVLMLFGVLRSALDVYFPLTSFLIGVLPSVVFLYFAKLIVDYCGYSNLLISAFTFYIIRYIGLLIFTNDHWPFILLGTLEIFSLVIVWGTSVLYLHHLVPSHLSVTSQAFAVIVFFCLGRCLGAVLSGLLGINNLQPSEWSYISYRLYKVAAILSALIATLYFIIYHCCLKPVCKKSKNDKKYRNPQSAVYGINSNGTYTPLKIYNPPDKGQQKRY</sequence>
<dbReference type="Pfam" id="PF12832">
    <property type="entry name" value="MFS_1_like"/>
    <property type="match status" value="1"/>
</dbReference>
<dbReference type="EMBL" id="GEDC01018675">
    <property type="protein sequence ID" value="JAS18623.1"/>
    <property type="molecule type" value="Transcribed_RNA"/>
</dbReference>
<evidence type="ECO:0000313" key="8">
    <source>
        <dbReference type="EMBL" id="JAS18623.1"/>
    </source>
</evidence>
<keyword evidence="5 6" id="KW-0472">Membrane</keyword>
<accession>A0A1B6CZA8</accession>
<evidence type="ECO:0000256" key="5">
    <source>
        <dbReference type="ARBA" id="ARBA00023136"/>
    </source>
</evidence>
<evidence type="ECO:0000256" key="3">
    <source>
        <dbReference type="ARBA" id="ARBA00022692"/>
    </source>
</evidence>
<feature type="transmembrane region" description="Helical" evidence="6">
    <location>
        <begin position="13"/>
        <end position="33"/>
    </location>
</feature>
<dbReference type="Gene3D" id="1.20.1250.20">
    <property type="entry name" value="MFS general substrate transporter like domains"/>
    <property type="match status" value="2"/>
</dbReference>
<dbReference type="InterPro" id="IPR051717">
    <property type="entry name" value="MFS_MFSD6"/>
</dbReference>
<feature type="transmembrane region" description="Helical" evidence="6">
    <location>
        <begin position="504"/>
        <end position="528"/>
    </location>
</feature>
<feature type="transmembrane region" description="Helical" evidence="6">
    <location>
        <begin position="378"/>
        <end position="399"/>
    </location>
</feature>
<feature type="transmembrane region" description="Helical" evidence="6">
    <location>
        <begin position="447"/>
        <end position="467"/>
    </location>
</feature>
<proteinExistence type="inferred from homology"/>
<feature type="transmembrane region" description="Helical" evidence="6">
    <location>
        <begin position="346"/>
        <end position="366"/>
    </location>
</feature>
<dbReference type="PANTHER" id="PTHR16172">
    <property type="entry name" value="MAJOR FACILITATOR SUPERFAMILY DOMAIN-CONTAINING PROTEIN 6-LIKE"/>
    <property type="match status" value="1"/>
</dbReference>
<dbReference type="AlphaFoldDB" id="A0A1B6CZA8"/>
<comment type="subcellular location">
    <subcellularLocation>
        <location evidence="1">Membrane</location>
        <topology evidence="1">Multi-pass membrane protein</topology>
    </subcellularLocation>
</comment>
<feature type="transmembrane region" description="Helical" evidence="6">
    <location>
        <begin position="479"/>
        <end position="497"/>
    </location>
</feature>
<feature type="domain" description="Major facilitator superfamily associated" evidence="7">
    <location>
        <begin position="8"/>
        <end position="561"/>
    </location>
</feature>
<gene>
    <name evidence="8" type="ORF">g.43060</name>
</gene>
<name>A0A1B6CZA8_9HEMI</name>
<dbReference type="SUPFAM" id="SSF103473">
    <property type="entry name" value="MFS general substrate transporter"/>
    <property type="match status" value="1"/>
</dbReference>
<dbReference type="PANTHER" id="PTHR16172:SF27">
    <property type="entry name" value="FI19426P1"/>
    <property type="match status" value="1"/>
</dbReference>
<feature type="transmembrane region" description="Helical" evidence="6">
    <location>
        <begin position="540"/>
        <end position="566"/>
    </location>
</feature>
<keyword evidence="3 6" id="KW-0812">Transmembrane</keyword>
<evidence type="ECO:0000256" key="1">
    <source>
        <dbReference type="ARBA" id="ARBA00004141"/>
    </source>
</evidence>
<evidence type="ECO:0000259" key="7">
    <source>
        <dbReference type="Pfam" id="PF12832"/>
    </source>
</evidence>
<feature type="transmembrane region" description="Helical" evidence="6">
    <location>
        <begin position="311"/>
        <end position="340"/>
    </location>
</feature>